<keyword evidence="7" id="KW-1185">Reference proteome</keyword>
<dbReference type="PANTHER" id="PTHR21231">
    <property type="entry name" value="XPA-BINDING PROTEIN 1-RELATED"/>
    <property type="match status" value="1"/>
</dbReference>
<keyword evidence="3 5" id="KW-0378">Hydrolase</keyword>
<keyword evidence="2 5" id="KW-0547">Nucleotide-binding</keyword>
<feature type="non-terminal residue" evidence="6">
    <location>
        <position position="1"/>
    </location>
</feature>
<dbReference type="EMBL" id="GL433842">
    <property type="protein sequence ID" value="EFN56425.1"/>
    <property type="molecule type" value="Genomic_DNA"/>
</dbReference>
<evidence type="ECO:0000256" key="1">
    <source>
        <dbReference type="ARBA" id="ARBA00005290"/>
    </source>
</evidence>
<dbReference type="OMA" id="ATHNYFL"/>
<sequence length="259" mass="28591">VWGQVVVGPPGAGKTTYCAGMQQFLSLAGRRVAVVNLDPANDAALPYTPAVDVGELVSLEAVQEELGLGPNGGLVYCLEYLERNLDWLAERLAPLEEEGCYLLFDLPGQVELFTLHGALRRILDVLTRRWQYRLTAVQLVDAHLDPAKYLSALLLSLSTMLHLELPQVNVLSKMDLIEQYGELAFSLDFYLQAQGLGHLAEAMEGSFPPRFQRMTAELCEVIEDFGLLSFQPLAIEDRDAMRHLVAAIDKSNGFVFAGL</sequence>
<comment type="function">
    <text evidence="5">Small GTPase required for proper localization of RNA polymerase II and III (RNAPII and RNAPIII). May act at an RNAP assembly step prior to nuclear import.</text>
</comment>
<evidence type="ECO:0000256" key="3">
    <source>
        <dbReference type="ARBA" id="ARBA00022801"/>
    </source>
</evidence>
<dbReference type="SUPFAM" id="SSF52540">
    <property type="entry name" value="P-loop containing nucleoside triphosphate hydrolases"/>
    <property type="match status" value="1"/>
</dbReference>
<dbReference type="GO" id="GO:0005737">
    <property type="term" value="C:cytoplasm"/>
    <property type="evidence" value="ECO:0007669"/>
    <property type="project" value="TreeGrafter"/>
</dbReference>
<dbReference type="InterPro" id="IPR027417">
    <property type="entry name" value="P-loop_NTPase"/>
</dbReference>
<comment type="subunit">
    <text evidence="5">Binds to RNA polymerase II (RNAPII).</text>
</comment>
<name>E1ZDJ7_CHLVA</name>
<dbReference type="InParanoid" id="E1ZDJ7"/>
<dbReference type="Pfam" id="PF03029">
    <property type="entry name" value="ATP_bind_1"/>
    <property type="match status" value="1"/>
</dbReference>
<dbReference type="eggNOG" id="KOG1533">
    <property type="taxonomic scope" value="Eukaryota"/>
</dbReference>
<gene>
    <name evidence="6" type="ORF">CHLNCDRAFT_17217</name>
</gene>
<dbReference type="FunCoup" id="E1ZDJ7">
    <property type="interactions" value="1876"/>
</dbReference>
<comment type="similarity">
    <text evidence="1 5">Belongs to the GPN-loop GTPase family.</text>
</comment>
<keyword evidence="4 5" id="KW-0342">GTP-binding</keyword>
<evidence type="ECO:0000313" key="7">
    <source>
        <dbReference type="Proteomes" id="UP000008141"/>
    </source>
</evidence>
<evidence type="ECO:0000256" key="4">
    <source>
        <dbReference type="ARBA" id="ARBA00023134"/>
    </source>
</evidence>
<dbReference type="Gene3D" id="3.40.50.300">
    <property type="entry name" value="P-loop containing nucleotide triphosphate hydrolases"/>
    <property type="match status" value="1"/>
</dbReference>
<reference evidence="6 7" key="1">
    <citation type="journal article" date="2010" name="Plant Cell">
        <title>The Chlorella variabilis NC64A genome reveals adaptation to photosymbiosis, coevolution with viruses, and cryptic sex.</title>
        <authorList>
            <person name="Blanc G."/>
            <person name="Duncan G."/>
            <person name="Agarkova I."/>
            <person name="Borodovsky M."/>
            <person name="Gurnon J."/>
            <person name="Kuo A."/>
            <person name="Lindquist E."/>
            <person name="Lucas S."/>
            <person name="Pangilinan J."/>
            <person name="Polle J."/>
            <person name="Salamov A."/>
            <person name="Terry A."/>
            <person name="Yamada T."/>
            <person name="Dunigan D.D."/>
            <person name="Grigoriev I.V."/>
            <person name="Claverie J.M."/>
            <person name="Van Etten J.L."/>
        </authorList>
    </citation>
    <scope>NUCLEOTIDE SEQUENCE [LARGE SCALE GENOMIC DNA]</scope>
    <source>
        <strain evidence="6 7">NC64A</strain>
    </source>
</reference>
<dbReference type="STRING" id="554065.E1ZDJ7"/>
<protein>
    <recommendedName>
        <fullName evidence="5">GPN-loop GTPase 2</fullName>
    </recommendedName>
</protein>
<evidence type="ECO:0000313" key="6">
    <source>
        <dbReference type="EMBL" id="EFN56425.1"/>
    </source>
</evidence>
<dbReference type="Proteomes" id="UP000008141">
    <property type="component" value="Unassembled WGS sequence"/>
</dbReference>
<dbReference type="InterPro" id="IPR004130">
    <property type="entry name" value="Gpn"/>
</dbReference>
<evidence type="ECO:0000256" key="2">
    <source>
        <dbReference type="ARBA" id="ARBA00022741"/>
    </source>
</evidence>
<dbReference type="GO" id="GO:0005525">
    <property type="term" value="F:GTP binding"/>
    <property type="evidence" value="ECO:0007669"/>
    <property type="project" value="UniProtKB-KW"/>
</dbReference>
<dbReference type="KEGG" id="cvr:CHLNCDRAFT_17217"/>
<dbReference type="GO" id="GO:0003924">
    <property type="term" value="F:GTPase activity"/>
    <property type="evidence" value="ECO:0007669"/>
    <property type="project" value="TreeGrafter"/>
</dbReference>
<dbReference type="GeneID" id="17355774"/>
<proteinExistence type="inferred from homology"/>
<dbReference type="InterPro" id="IPR030231">
    <property type="entry name" value="Gpn2"/>
</dbReference>
<accession>E1ZDJ7</accession>
<dbReference type="OrthoDB" id="5839at2759"/>
<dbReference type="AlphaFoldDB" id="E1ZDJ7"/>
<dbReference type="RefSeq" id="XP_005848527.1">
    <property type="nucleotide sequence ID" value="XM_005848465.1"/>
</dbReference>
<dbReference type="CDD" id="cd17871">
    <property type="entry name" value="GPN2"/>
    <property type="match status" value="1"/>
</dbReference>
<dbReference type="FunFam" id="3.40.50.300:FF:000338">
    <property type="entry name" value="GPN-loop GTPase 2"/>
    <property type="match status" value="1"/>
</dbReference>
<dbReference type="PANTHER" id="PTHR21231:SF3">
    <property type="entry name" value="GPN-LOOP GTPASE 2"/>
    <property type="match status" value="1"/>
</dbReference>
<organism evidence="7">
    <name type="scientific">Chlorella variabilis</name>
    <name type="common">Green alga</name>
    <dbReference type="NCBI Taxonomy" id="554065"/>
    <lineage>
        <taxon>Eukaryota</taxon>
        <taxon>Viridiplantae</taxon>
        <taxon>Chlorophyta</taxon>
        <taxon>core chlorophytes</taxon>
        <taxon>Trebouxiophyceae</taxon>
        <taxon>Chlorellales</taxon>
        <taxon>Chlorellaceae</taxon>
        <taxon>Chlorella clade</taxon>
        <taxon>Chlorella</taxon>
    </lineage>
</organism>
<feature type="non-terminal residue" evidence="6">
    <location>
        <position position="259"/>
    </location>
</feature>
<evidence type="ECO:0000256" key="5">
    <source>
        <dbReference type="RuleBase" id="RU365059"/>
    </source>
</evidence>